<protein>
    <submittedName>
        <fullName evidence="1">Uncharacterized protein</fullName>
    </submittedName>
</protein>
<dbReference type="InParanoid" id="M0ZU37"/>
<sequence length="122" mass="13452">MATEIAGVKVINNPPQSKLADLGVTSWPNLLERSVWDQHLQDGQQHIPLRISKQDHAPVLKSTLLQHDTTANEGHAEHGNSIVNSGDALNPLKTMAMEVSSDKANLILEIQKDPKYHIKHAD</sequence>
<dbReference type="PaxDb" id="4113-PGSC0003DMT400008119"/>
<dbReference type="AlphaFoldDB" id="M0ZU37"/>
<organism evidence="1 2">
    <name type="scientific">Solanum tuberosum</name>
    <name type="common">Potato</name>
    <dbReference type="NCBI Taxonomy" id="4113"/>
    <lineage>
        <taxon>Eukaryota</taxon>
        <taxon>Viridiplantae</taxon>
        <taxon>Streptophyta</taxon>
        <taxon>Embryophyta</taxon>
        <taxon>Tracheophyta</taxon>
        <taxon>Spermatophyta</taxon>
        <taxon>Magnoliopsida</taxon>
        <taxon>eudicotyledons</taxon>
        <taxon>Gunneridae</taxon>
        <taxon>Pentapetalae</taxon>
        <taxon>asterids</taxon>
        <taxon>lamiids</taxon>
        <taxon>Solanales</taxon>
        <taxon>Solanaceae</taxon>
        <taxon>Solanoideae</taxon>
        <taxon>Solaneae</taxon>
        <taxon>Solanum</taxon>
    </lineage>
</organism>
<reference evidence="1" key="2">
    <citation type="submission" date="2015-06" db="UniProtKB">
        <authorList>
            <consortium name="EnsemblPlants"/>
        </authorList>
    </citation>
    <scope>IDENTIFICATION</scope>
    <source>
        <strain evidence="1">DM1-3 516 R44</strain>
    </source>
</reference>
<dbReference type="HOGENOM" id="CLU_2030840_0_0_1"/>
<evidence type="ECO:0000313" key="1">
    <source>
        <dbReference type="EnsemblPlants" id="PGSC0003DMT400008119"/>
    </source>
</evidence>
<dbReference type="Gramene" id="PGSC0003DMT400008119">
    <property type="protein sequence ID" value="PGSC0003DMT400008119"/>
    <property type="gene ID" value="PGSC0003DMG401003132"/>
</dbReference>
<proteinExistence type="predicted"/>
<name>M0ZU37_SOLTU</name>
<reference evidence="2" key="1">
    <citation type="journal article" date="2011" name="Nature">
        <title>Genome sequence and analysis of the tuber crop potato.</title>
        <authorList>
            <consortium name="The Potato Genome Sequencing Consortium"/>
        </authorList>
    </citation>
    <scope>NUCLEOTIDE SEQUENCE [LARGE SCALE GENOMIC DNA]</scope>
    <source>
        <strain evidence="2">cv. DM1-3 516 R44</strain>
    </source>
</reference>
<keyword evidence="2" id="KW-1185">Reference proteome</keyword>
<dbReference type="EnsemblPlants" id="PGSC0003DMT400008119">
    <property type="protein sequence ID" value="PGSC0003DMT400008119"/>
    <property type="gene ID" value="PGSC0003DMG401003132"/>
</dbReference>
<evidence type="ECO:0000313" key="2">
    <source>
        <dbReference type="Proteomes" id="UP000011115"/>
    </source>
</evidence>
<dbReference type="Proteomes" id="UP000011115">
    <property type="component" value="Unassembled WGS sequence"/>
</dbReference>
<accession>M0ZU37</accession>